<name>A0A9D1JCM4_9FIRM</name>
<dbReference type="Gene3D" id="1.10.1760.20">
    <property type="match status" value="1"/>
</dbReference>
<comment type="caution">
    <text evidence="4">The sequence shown here is derived from an EMBL/GenBank/DDBJ whole genome shotgun (WGS) entry which is preliminary data.</text>
</comment>
<dbReference type="GO" id="GO:0005886">
    <property type="term" value="C:plasma membrane"/>
    <property type="evidence" value="ECO:0007669"/>
    <property type="project" value="UniProtKB-SubCell"/>
</dbReference>
<dbReference type="Proteomes" id="UP000824201">
    <property type="component" value="Unassembled WGS sequence"/>
</dbReference>
<keyword evidence="3" id="KW-0812">Transmembrane</keyword>
<feature type="transmembrane region" description="Helical" evidence="3">
    <location>
        <begin position="139"/>
        <end position="165"/>
    </location>
</feature>
<dbReference type="GO" id="GO:0015225">
    <property type="term" value="F:biotin transmembrane transporter activity"/>
    <property type="evidence" value="ECO:0007669"/>
    <property type="project" value="UniProtKB-UniRule"/>
</dbReference>
<gene>
    <name evidence="4" type="ORF">IAC96_05140</name>
</gene>
<evidence type="ECO:0000256" key="3">
    <source>
        <dbReference type="SAM" id="Phobius"/>
    </source>
</evidence>
<feature type="transmembrane region" description="Helical" evidence="3">
    <location>
        <begin position="56"/>
        <end position="74"/>
    </location>
</feature>
<keyword evidence="2 3" id="KW-0472">Membrane</keyword>
<evidence type="ECO:0000313" key="5">
    <source>
        <dbReference type="Proteomes" id="UP000824201"/>
    </source>
</evidence>
<feature type="transmembrane region" description="Helical" evidence="3">
    <location>
        <begin position="112"/>
        <end position="133"/>
    </location>
</feature>
<evidence type="ECO:0000256" key="1">
    <source>
        <dbReference type="ARBA" id="ARBA00010692"/>
    </source>
</evidence>
<dbReference type="PANTHER" id="PTHR34295">
    <property type="entry name" value="BIOTIN TRANSPORTER BIOY"/>
    <property type="match status" value="1"/>
</dbReference>
<evidence type="ECO:0000313" key="4">
    <source>
        <dbReference type="EMBL" id="HIR88318.1"/>
    </source>
</evidence>
<comment type="subcellular location">
    <subcellularLocation>
        <location evidence="2">Cell membrane</location>
        <topology evidence="2">Multi-pass membrane protein</topology>
    </subcellularLocation>
</comment>
<reference evidence="4" key="1">
    <citation type="submission" date="2020-10" db="EMBL/GenBank/DDBJ databases">
        <authorList>
            <person name="Gilroy R."/>
        </authorList>
    </citation>
    <scope>NUCLEOTIDE SEQUENCE</scope>
    <source>
        <strain evidence="4">ChiW13-3771</strain>
    </source>
</reference>
<proteinExistence type="inferred from homology"/>
<evidence type="ECO:0000256" key="2">
    <source>
        <dbReference type="PIRNR" id="PIRNR016661"/>
    </source>
</evidence>
<protein>
    <recommendedName>
        <fullName evidence="2">Biotin transporter</fullName>
    </recommendedName>
</protein>
<comment type="similarity">
    <text evidence="1 2">Belongs to the BioY family.</text>
</comment>
<reference evidence="4" key="2">
    <citation type="journal article" date="2021" name="PeerJ">
        <title>Extensive microbial diversity within the chicken gut microbiome revealed by metagenomics and culture.</title>
        <authorList>
            <person name="Gilroy R."/>
            <person name="Ravi A."/>
            <person name="Getino M."/>
            <person name="Pursley I."/>
            <person name="Horton D.L."/>
            <person name="Alikhan N.F."/>
            <person name="Baker D."/>
            <person name="Gharbi K."/>
            <person name="Hall N."/>
            <person name="Watson M."/>
            <person name="Adriaenssens E.M."/>
            <person name="Foster-Nyarko E."/>
            <person name="Jarju S."/>
            <person name="Secka A."/>
            <person name="Antonio M."/>
            <person name="Oren A."/>
            <person name="Chaudhuri R.R."/>
            <person name="La Ragione R."/>
            <person name="Hildebrand F."/>
            <person name="Pallen M.J."/>
        </authorList>
    </citation>
    <scope>NUCLEOTIDE SEQUENCE</scope>
    <source>
        <strain evidence="4">ChiW13-3771</strain>
    </source>
</reference>
<organism evidence="4 5">
    <name type="scientific">Candidatus Fimimorpha faecalis</name>
    <dbReference type="NCBI Taxonomy" id="2840824"/>
    <lineage>
        <taxon>Bacteria</taxon>
        <taxon>Bacillati</taxon>
        <taxon>Bacillota</taxon>
        <taxon>Clostridia</taxon>
        <taxon>Eubacteriales</taxon>
        <taxon>Candidatus Fimimorpha</taxon>
    </lineage>
</organism>
<dbReference type="PANTHER" id="PTHR34295:SF1">
    <property type="entry name" value="BIOTIN TRANSPORTER BIOY"/>
    <property type="match status" value="1"/>
</dbReference>
<sequence>MKQTTHSLVLAALFAALCAVCSQIAIPLPMVPINLALFAVHLSGAILGVRYGFLSMLIYLILGIVGVPVFQGLAAGPGVLLGPTGGYIIGYLAAAAVSGFITSHFGHRFSTLCIGMGIGTILCYTIGTIWFIIITKTGILQSLSVCVIPFLPGDVIKILLAAILAKRLYPVLLPKIYSTHG</sequence>
<keyword evidence="2" id="KW-0813">Transport</keyword>
<keyword evidence="2" id="KW-1003">Cell membrane</keyword>
<accession>A0A9D1JCM4</accession>
<dbReference type="PIRSF" id="PIRSF016661">
    <property type="entry name" value="BioY"/>
    <property type="match status" value="1"/>
</dbReference>
<dbReference type="Pfam" id="PF02632">
    <property type="entry name" value="BioY"/>
    <property type="match status" value="1"/>
</dbReference>
<keyword evidence="3" id="KW-1133">Transmembrane helix</keyword>
<feature type="transmembrane region" description="Helical" evidence="3">
    <location>
        <begin position="86"/>
        <end position="105"/>
    </location>
</feature>
<dbReference type="InterPro" id="IPR003784">
    <property type="entry name" value="BioY"/>
</dbReference>
<dbReference type="EMBL" id="DVHN01000056">
    <property type="protein sequence ID" value="HIR88318.1"/>
    <property type="molecule type" value="Genomic_DNA"/>
</dbReference>
<dbReference type="AlphaFoldDB" id="A0A9D1JCM4"/>